<dbReference type="SUPFAM" id="SSF57701">
    <property type="entry name" value="Zn2/Cys6 DNA-binding domain"/>
    <property type="match status" value="1"/>
</dbReference>
<dbReference type="PANTHER" id="PTHR31944">
    <property type="entry name" value="HEME-RESPONSIVE ZINC FINGER TRANSCRIPTION FACTOR HAP1"/>
    <property type="match status" value="1"/>
</dbReference>
<organism evidence="9 10">
    <name type="scientific">Polyplosphaeria fusca</name>
    <dbReference type="NCBI Taxonomy" id="682080"/>
    <lineage>
        <taxon>Eukaryota</taxon>
        <taxon>Fungi</taxon>
        <taxon>Dikarya</taxon>
        <taxon>Ascomycota</taxon>
        <taxon>Pezizomycotina</taxon>
        <taxon>Dothideomycetes</taxon>
        <taxon>Pleosporomycetidae</taxon>
        <taxon>Pleosporales</taxon>
        <taxon>Tetraplosphaeriaceae</taxon>
        <taxon>Polyplosphaeria</taxon>
    </lineage>
</organism>
<comment type="caution">
    <text evidence="9">The sequence shown here is derived from an EMBL/GenBank/DDBJ whole genome shotgun (WGS) entry which is preliminary data.</text>
</comment>
<dbReference type="GO" id="GO:0000978">
    <property type="term" value="F:RNA polymerase II cis-regulatory region sequence-specific DNA binding"/>
    <property type="evidence" value="ECO:0007669"/>
    <property type="project" value="TreeGrafter"/>
</dbReference>
<name>A0A9P4V7W7_9PLEO</name>
<dbReference type="PROSITE" id="PS00463">
    <property type="entry name" value="ZN2_CY6_FUNGAL_1"/>
    <property type="match status" value="1"/>
</dbReference>
<dbReference type="CDD" id="cd12148">
    <property type="entry name" value="fungal_TF_MHR"/>
    <property type="match status" value="1"/>
</dbReference>
<feature type="region of interest" description="Disordered" evidence="7">
    <location>
        <begin position="77"/>
        <end position="114"/>
    </location>
</feature>
<dbReference type="SMART" id="SM00906">
    <property type="entry name" value="Fungal_trans"/>
    <property type="match status" value="1"/>
</dbReference>
<dbReference type="PANTHER" id="PTHR31944:SF131">
    <property type="entry name" value="HEME-RESPONSIVE ZINC FINGER TRANSCRIPTION FACTOR HAP1"/>
    <property type="match status" value="1"/>
</dbReference>
<dbReference type="InterPro" id="IPR001138">
    <property type="entry name" value="Zn2Cys6_DnaBD"/>
</dbReference>
<keyword evidence="2" id="KW-0862">Zinc</keyword>
<dbReference type="PROSITE" id="PS50048">
    <property type="entry name" value="ZN2_CY6_FUNGAL_2"/>
    <property type="match status" value="1"/>
</dbReference>
<evidence type="ECO:0000256" key="3">
    <source>
        <dbReference type="ARBA" id="ARBA00023015"/>
    </source>
</evidence>
<accession>A0A9P4V7W7</accession>
<dbReference type="Proteomes" id="UP000799444">
    <property type="component" value="Unassembled WGS sequence"/>
</dbReference>
<evidence type="ECO:0000313" key="10">
    <source>
        <dbReference type="Proteomes" id="UP000799444"/>
    </source>
</evidence>
<dbReference type="Pfam" id="PF00172">
    <property type="entry name" value="Zn_clus"/>
    <property type="match status" value="1"/>
</dbReference>
<evidence type="ECO:0000256" key="1">
    <source>
        <dbReference type="ARBA" id="ARBA00022723"/>
    </source>
</evidence>
<proteinExistence type="predicted"/>
<evidence type="ECO:0000256" key="5">
    <source>
        <dbReference type="ARBA" id="ARBA00023163"/>
    </source>
</evidence>
<dbReference type="Pfam" id="PF04082">
    <property type="entry name" value="Fungal_trans"/>
    <property type="match status" value="1"/>
</dbReference>
<dbReference type="EMBL" id="ML996107">
    <property type="protein sequence ID" value="KAF2738855.1"/>
    <property type="molecule type" value="Genomic_DNA"/>
</dbReference>
<evidence type="ECO:0000256" key="6">
    <source>
        <dbReference type="ARBA" id="ARBA00023242"/>
    </source>
</evidence>
<keyword evidence="1" id="KW-0479">Metal-binding</keyword>
<dbReference type="InterPro" id="IPR036864">
    <property type="entry name" value="Zn2-C6_fun-type_DNA-bd_sf"/>
</dbReference>
<dbReference type="GO" id="GO:0001228">
    <property type="term" value="F:DNA-binding transcription activator activity, RNA polymerase II-specific"/>
    <property type="evidence" value="ECO:0007669"/>
    <property type="project" value="TreeGrafter"/>
</dbReference>
<dbReference type="GO" id="GO:0005634">
    <property type="term" value="C:nucleus"/>
    <property type="evidence" value="ECO:0007669"/>
    <property type="project" value="TreeGrafter"/>
</dbReference>
<protein>
    <recommendedName>
        <fullName evidence="8">Zn(2)-C6 fungal-type domain-containing protein</fullName>
    </recommendedName>
</protein>
<dbReference type="AlphaFoldDB" id="A0A9P4V7W7"/>
<dbReference type="Gene3D" id="4.10.240.10">
    <property type="entry name" value="Zn(2)-C6 fungal-type DNA-binding domain"/>
    <property type="match status" value="1"/>
</dbReference>
<keyword evidence="6" id="KW-0539">Nucleus</keyword>
<feature type="domain" description="Zn(2)-C6 fungal-type" evidence="8">
    <location>
        <begin position="25"/>
        <end position="55"/>
    </location>
</feature>
<dbReference type="GO" id="GO:0008270">
    <property type="term" value="F:zinc ion binding"/>
    <property type="evidence" value="ECO:0007669"/>
    <property type="project" value="InterPro"/>
</dbReference>
<dbReference type="SMART" id="SM00066">
    <property type="entry name" value="GAL4"/>
    <property type="match status" value="1"/>
</dbReference>
<evidence type="ECO:0000313" key="9">
    <source>
        <dbReference type="EMBL" id="KAF2738855.1"/>
    </source>
</evidence>
<reference evidence="9" key="1">
    <citation type="journal article" date="2020" name="Stud. Mycol.">
        <title>101 Dothideomycetes genomes: a test case for predicting lifestyles and emergence of pathogens.</title>
        <authorList>
            <person name="Haridas S."/>
            <person name="Albert R."/>
            <person name="Binder M."/>
            <person name="Bloem J."/>
            <person name="Labutti K."/>
            <person name="Salamov A."/>
            <person name="Andreopoulos B."/>
            <person name="Baker S."/>
            <person name="Barry K."/>
            <person name="Bills G."/>
            <person name="Bluhm B."/>
            <person name="Cannon C."/>
            <person name="Castanera R."/>
            <person name="Culley D."/>
            <person name="Daum C."/>
            <person name="Ezra D."/>
            <person name="Gonzalez J."/>
            <person name="Henrissat B."/>
            <person name="Kuo A."/>
            <person name="Liang C."/>
            <person name="Lipzen A."/>
            <person name="Lutzoni F."/>
            <person name="Magnuson J."/>
            <person name="Mondo S."/>
            <person name="Nolan M."/>
            <person name="Ohm R."/>
            <person name="Pangilinan J."/>
            <person name="Park H.-J."/>
            <person name="Ramirez L."/>
            <person name="Alfaro M."/>
            <person name="Sun H."/>
            <person name="Tritt A."/>
            <person name="Yoshinaga Y."/>
            <person name="Zwiers L.-H."/>
            <person name="Turgeon B."/>
            <person name="Goodwin S."/>
            <person name="Spatafora J."/>
            <person name="Crous P."/>
            <person name="Grigoriev I."/>
        </authorList>
    </citation>
    <scope>NUCLEOTIDE SEQUENCE</scope>
    <source>
        <strain evidence="9">CBS 125425</strain>
    </source>
</reference>
<dbReference type="InterPro" id="IPR051430">
    <property type="entry name" value="Fungal_TF_Env_Response"/>
</dbReference>
<keyword evidence="10" id="KW-1185">Reference proteome</keyword>
<keyword evidence="4" id="KW-0238">DNA-binding</keyword>
<dbReference type="OrthoDB" id="4337792at2759"/>
<sequence>MSAPALHVTDTDGTGPVKRRRPALSCVECRRRKVKCDRNKPCTPCTRIKSPTCTFRTTPSRRSSPQLVRAWDSFTSHHDEAGSDIPPSSSTSSQHGELDSMGNRYTVSGIPEPRGSLVGDHLPSPHSTAGSEPGLAKVKDFIDQIQELEQRMAGISTHKNGDQLLQDTTSPSTSAAGQFIKSKFYGGSHWYNAIEPYETLGPQYVDVHPETNRTQVNRSSELYKLVLDCKRMARIVKSSRMSCPTTSLEVQALIPEKYVCDQLVECYFRTFEGVFRVLHIPTFRREYQRYWEATAAMPPSVLLKIVLVCALATPFYSGPEKPQLRPSCAKWIQAADSWLGGSHEKSRLNLPGLQIHILMLLAKQTCNIDGDLTWISAGALLRKAMHLGLHRDPSNFPKISSFTAEMRRRLWATTLEITVQTSLDMGMPSMISARDFDTEPPSNINDDDIGEGVSAQLDPKPISDFTQTSVQRAFFKTLHVRLEITRLINNFRSDLSYDSTLRLGKELSIACREHVHMFHAWAASSNSPTPFQTKLFDVLVRRFILSLHRPFFAQARDNPKYYYSRKICLDTSVSILTPASPQQVSESKVLVEDDWAHLTTHSVGWFKSFWLYSITTVYLELLAQIEEQVDCSIPPSSSRVPLEPSQTLETLTAPSDTTVPTTSAAPPPLFDLPPDFTRLRNFLVQAQHTTIRRIENGEANAKGCTFARCVIAKIDALVSGTNADAAVLAAAKLSVEESAQLMRKAYWEEHGVDIDLESGIVAEGEHRGADTGTYMGEEWMNEGHNRADMDWDWEALMQEDGMDLGFGFGSGVGIGGGMEGWFGMGNLL</sequence>
<evidence type="ECO:0000256" key="7">
    <source>
        <dbReference type="SAM" id="MobiDB-lite"/>
    </source>
</evidence>
<evidence type="ECO:0000256" key="4">
    <source>
        <dbReference type="ARBA" id="ARBA00023125"/>
    </source>
</evidence>
<gene>
    <name evidence="9" type="ORF">EJ04DRAFT_28081</name>
</gene>
<keyword evidence="3" id="KW-0805">Transcription regulation</keyword>
<dbReference type="CDD" id="cd00067">
    <property type="entry name" value="GAL4"/>
    <property type="match status" value="1"/>
</dbReference>
<dbReference type="InterPro" id="IPR007219">
    <property type="entry name" value="XnlR_reg_dom"/>
</dbReference>
<evidence type="ECO:0000259" key="8">
    <source>
        <dbReference type="PROSITE" id="PS50048"/>
    </source>
</evidence>
<dbReference type="GO" id="GO:0006351">
    <property type="term" value="P:DNA-templated transcription"/>
    <property type="evidence" value="ECO:0007669"/>
    <property type="project" value="InterPro"/>
</dbReference>
<evidence type="ECO:0000256" key="2">
    <source>
        <dbReference type="ARBA" id="ARBA00022833"/>
    </source>
</evidence>
<keyword evidence="5" id="KW-0804">Transcription</keyword>